<feature type="transmembrane region" description="Helical" evidence="1">
    <location>
        <begin position="173"/>
        <end position="198"/>
    </location>
</feature>
<keyword evidence="1" id="KW-0812">Transmembrane</keyword>
<comment type="similarity">
    <text evidence="1">Belongs to the vitamin uptake transporter (VUT/ECF) (TC 2.A.88) family. Q precursor transporter subfamily.</text>
</comment>
<feature type="transmembrane region" description="Helical" evidence="1">
    <location>
        <begin position="148"/>
        <end position="167"/>
    </location>
</feature>
<feature type="transmembrane region" description="Helical" evidence="1">
    <location>
        <begin position="105"/>
        <end position="127"/>
    </location>
</feature>
<evidence type="ECO:0000313" key="2">
    <source>
        <dbReference type="EMBL" id="OGC81344.1"/>
    </source>
</evidence>
<sequence>MKHYKYLGIILALYITFQLVSDVSAGKIISLFGLPVSVTVLFFPITYIFADVLTEVYGYAHARSVIWAVFFSSIIAGLIYQLAVYLPPAIGFAANDAYTRVLGSIPRILLGGWIAVWTGGMLNDYILAKMKIWTNGKYLWTRTIGSTIVGEFANTVLFYVIALYAVLPNDLLLASIISGWLIKVAVEVILTPWTYWVINKLKRVEHEDFYDSHTNFNPFIIEAPKF</sequence>
<keyword evidence="1" id="KW-1003">Cell membrane</keyword>
<feature type="transmembrane region" description="Helical" evidence="1">
    <location>
        <begin position="35"/>
        <end position="53"/>
    </location>
</feature>
<evidence type="ECO:0000256" key="1">
    <source>
        <dbReference type="HAMAP-Rule" id="MF_02088"/>
    </source>
</evidence>
<keyword evidence="1" id="KW-0472">Membrane</keyword>
<keyword evidence="1" id="KW-1133">Transmembrane helix</keyword>
<dbReference type="EMBL" id="MEWR01000028">
    <property type="protein sequence ID" value="OGC81344.1"/>
    <property type="molecule type" value="Genomic_DNA"/>
</dbReference>
<dbReference type="InterPro" id="IPR003744">
    <property type="entry name" value="YhhQ"/>
</dbReference>
<dbReference type="STRING" id="1817814.A2V81_00860"/>
<dbReference type="AlphaFoldDB" id="A0A1F4XID3"/>
<dbReference type="HAMAP" id="MF_02088">
    <property type="entry name" value="Q_prec_transport"/>
    <property type="match status" value="1"/>
</dbReference>
<comment type="subcellular location">
    <subcellularLocation>
        <location evidence="1">Cell membrane</location>
        <topology evidence="1">Multi-pass membrane protein</topology>
    </subcellularLocation>
</comment>
<gene>
    <name evidence="2" type="ORF">A2V81_00860</name>
</gene>
<name>A0A1F4XID3_9BACT</name>
<dbReference type="Proteomes" id="UP000177614">
    <property type="component" value="Unassembled WGS sequence"/>
</dbReference>
<feature type="transmembrane region" description="Helical" evidence="1">
    <location>
        <begin position="65"/>
        <end position="85"/>
    </location>
</feature>
<organism evidence="2 3">
    <name type="scientific">Candidatus Abawacabacteria bacterium RBG_16_42_10</name>
    <dbReference type="NCBI Taxonomy" id="1817814"/>
    <lineage>
        <taxon>Bacteria</taxon>
        <taxon>Candidatus Abawacaibacteriota</taxon>
    </lineage>
</organism>
<dbReference type="GO" id="GO:0022857">
    <property type="term" value="F:transmembrane transporter activity"/>
    <property type="evidence" value="ECO:0007669"/>
    <property type="project" value="UniProtKB-UniRule"/>
</dbReference>
<dbReference type="GO" id="GO:0005886">
    <property type="term" value="C:plasma membrane"/>
    <property type="evidence" value="ECO:0007669"/>
    <property type="project" value="UniProtKB-SubCell"/>
</dbReference>
<comment type="function">
    <text evidence="1">Involved in the import of queuosine (Q) precursors, required for Q precursor salvage.</text>
</comment>
<accession>A0A1F4XID3</accession>
<dbReference type="PANTHER" id="PTHR34300">
    <property type="entry name" value="QUEUOSINE PRECURSOR TRANSPORTER-RELATED"/>
    <property type="match status" value="1"/>
</dbReference>
<dbReference type="Pfam" id="PF02592">
    <property type="entry name" value="Vut_1"/>
    <property type="match status" value="1"/>
</dbReference>
<reference evidence="2 3" key="1">
    <citation type="journal article" date="2016" name="Nat. Commun.">
        <title>Thousands of microbial genomes shed light on interconnected biogeochemical processes in an aquifer system.</title>
        <authorList>
            <person name="Anantharaman K."/>
            <person name="Brown C.T."/>
            <person name="Hug L.A."/>
            <person name="Sharon I."/>
            <person name="Castelle C.J."/>
            <person name="Probst A.J."/>
            <person name="Thomas B.C."/>
            <person name="Singh A."/>
            <person name="Wilkins M.J."/>
            <person name="Karaoz U."/>
            <person name="Brodie E.L."/>
            <person name="Williams K.H."/>
            <person name="Hubbard S.S."/>
            <person name="Banfield J.F."/>
        </authorList>
    </citation>
    <scope>NUCLEOTIDE SEQUENCE [LARGE SCALE GENOMIC DNA]</scope>
</reference>
<dbReference type="PANTHER" id="PTHR34300:SF2">
    <property type="entry name" value="QUEUOSINE PRECURSOR TRANSPORTER-RELATED"/>
    <property type="match status" value="1"/>
</dbReference>
<protein>
    <recommendedName>
        <fullName evidence="1">Probable queuosine precursor transporter</fullName>
        <shortName evidence="1">Q precursor transporter</shortName>
    </recommendedName>
</protein>
<keyword evidence="1" id="KW-0813">Transport</keyword>
<dbReference type="NCBIfam" id="TIGR00697">
    <property type="entry name" value="queuosine precursor transporter"/>
    <property type="match status" value="1"/>
</dbReference>
<proteinExistence type="inferred from homology"/>
<evidence type="ECO:0000313" key="3">
    <source>
        <dbReference type="Proteomes" id="UP000177614"/>
    </source>
</evidence>
<comment type="caution">
    <text evidence="2">The sequence shown here is derived from an EMBL/GenBank/DDBJ whole genome shotgun (WGS) entry which is preliminary data.</text>
</comment>